<reference evidence="2" key="2">
    <citation type="submission" date="2024-02" db="EMBL/GenBank/DDBJ databases">
        <authorList>
            <person name="Li M.-H."/>
            <person name="Liu K.-W."/>
            <person name="Li Z."/>
            <person name="Lu H.-C."/>
            <person name="Ye Q.-L."/>
            <person name="Zhang D."/>
            <person name="Wang J.-Y."/>
            <person name="Li Y.-F."/>
            <person name="Zhong Z.-M."/>
            <person name="Liu X."/>
            <person name="Yu X."/>
            <person name="Liu D.-K."/>
            <person name="Tu X.-D."/>
            <person name="Liu B."/>
            <person name="Hao Y."/>
            <person name="Liao X.-Y."/>
            <person name="Jiang Y.-T."/>
            <person name="Sun W.-H."/>
            <person name="Chen J."/>
            <person name="Ai Y."/>
            <person name="Zhai J.-W."/>
            <person name="Wu S.-S."/>
            <person name="Zhou Z."/>
            <person name="Hsiao Y.-Y."/>
            <person name="Wu W.-L."/>
            <person name="Chen Y.-Y."/>
            <person name="Lin Y.-F."/>
            <person name="Hsu J.-L."/>
            <person name="Li C.-Y."/>
            <person name="Wang Z.-W."/>
            <person name="Zhao X."/>
            <person name="Zhong W.-Y."/>
            <person name="Ma X.-K."/>
            <person name="Ma L."/>
            <person name="Huang J."/>
            <person name="Chen G.-Z."/>
            <person name="Huang M.-Z."/>
            <person name="Huang L."/>
            <person name="Peng D.-H."/>
            <person name="Luo Y.-B."/>
            <person name="Zou S.-Q."/>
            <person name="Chen S.-P."/>
            <person name="Lan S."/>
            <person name="Tsai W.-C."/>
            <person name="Van De Peer Y."/>
            <person name="Liu Z.-J."/>
        </authorList>
    </citation>
    <scope>NUCLEOTIDE SEQUENCE</scope>
    <source>
        <strain evidence="2">Lor287</strain>
        <tissue evidence="2">Leaf</tissue>
    </source>
</reference>
<keyword evidence="3" id="KW-1185">Reference proteome</keyword>
<name>A0AAP0B7J5_9ASPA</name>
<dbReference type="Proteomes" id="UP001418222">
    <property type="component" value="Unassembled WGS sequence"/>
</dbReference>
<gene>
    <name evidence="2" type="ORF">KSP39_PZI016472</name>
    <name evidence="1" type="ORF">KSP39_PZI016473</name>
</gene>
<proteinExistence type="predicted"/>
<accession>A0AAP0B7J5</accession>
<sequence>MPGRSPYLSSRCVVSTFKLNARPLLNVIATESRSALEDAKVFPFFRMSDLPQNIPLLLLLMRCYNRDKQAFLLGNFYLRLIVNEVAMILGLPNRGRVLKFARLPLLDFTHKNLIDELKMLAEEQFSPNLESRRVNALVKYLLVVFLFPLKGLKIPACLNELGNLASFTQYNWPDVIHKFLHSNLTVLSRMSVIREFGSNLGYFEGCTTVLLVRVTLIR</sequence>
<reference evidence="2 3" key="1">
    <citation type="journal article" date="2022" name="Nat. Plants">
        <title>Genomes of leafy and leafless Platanthera orchids illuminate the evolution of mycoheterotrophy.</title>
        <authorList>
            <person name="Li M.H."/>
            <person name="Liu K.W."/>
            <person name="Li Z."/>
            <person name="Lu H.C."/>
            <person name="Ye Q.L."/>
            <person name="Zhang D."/>
            <person name="Wang J.Y."/>
            <person name="Li Y.F."/>
            <person name="Zhong Z.M."/>
            <person name="Liu X."/>
            <person name="Yu X."/>
            <person name="Liu D.K."/>
            <person name="Tu X.D."/>
            <person name="Liu B."/>
            <person name="Hao Y."/>
            <person name="Liao X.Y."/>
            <person name="Jiang Y.T."/>
            <person name="Sun W.H."/>
            <person name="Chen J."/>
            <person name="Chen Y.Q."/>
            <person name="Ai Y."/>
            <person name="Zhai J.W."/>
            <person name="Wu S.S."/>
            <person name="Zhou Z."/>
            <person name="Hsiao Y.Y."/>
            <person name="Wu W.L."/>
            <person name="Chen Y.Y."/>
            <person name="Lin Y.F."/>
            <person name="Hsu J.L."/>
            <person name="Li C.Y."/>
            <person name="Wang Z.W."/>
            <person name="Zhao X."/>
            <person name="Zhong W.Y."/>
            <person name="Ma X.K."/>
            <person name="Ma L."/>
            <person name="Huang J."/>
            <person name="Chen G.Z."/>
            <person name="Huang M.Z."/>
            <person name="Huang L."/>
            <person name="Peng D.H."/>
            <person name="Luo Y.B."/>
            <person name="Zou S.Q."/>
            <person name="Chen S.P."/>
            <person name="Lan S."/>
            <person name="Tsai W.C."/>
            <person name="Van de Peer Y."/>
            <person name="Liu Z.J."/>
        </authorList>
    </citation>
    <scope>NUCLEOTIDE SEQUENCE [LARGE SCALE GENOMIC DNA]</scope>
    <source>
        <strain evidence="2">Lor287</strain>
    </source>
</reference>
<organism evidence="2 3">
    <name type="scientific">Platanthera zijinensis</name>
    <dbReference type="NCBI Taxonomy" id="2320716"/>
    <lineage>
        <taxon>Eukaryota</taxon>
        <taxon>Viridiplantae</taxon>
        <taxon>Streptophyta</taxon>
        <taxon>Embryophyta</taxon>
        <taxon>Tracheophyta</taxon>
        <taxon>Spermatophyta</taxon>
        <taxon>Magnoliopsida</taxon>
        <taxon>Liliopsida</taxon>
        <taxon>Asparagales</taxon>
        <taxon>Orchidaceae</taxon>
        <taxon>Orchidoideae</taxon>
        <taxon>Orchideae</taxon>
        <taxon>Orchidinae</taxon>
        <taxon>Platanthera</taxon>
    </lineage>
</organism>
<protein>
    <submittedName>
        <fullName evidence="2">Uncharacterized protein</fullName>
    </submittedName>
</protein>
<evidence type="ECO:0000313" key="2">
    <source>
        <dbReference type="EMBL" id="KAK8931364.1"/>
    </source>
</evidence>
<dbReference type="EMBL" id="JBBWWQ010000014">
    <property type="protein sequence ID" value="KAK8931364.1"/>
    <property type="molecule type" value="Genomic_DNA"/>
</dbReference>
<comment type="caution">
    <text evidence="2">The sequence shown here is derived from an EMBL/GenBank/DDBJ whole genome shotgun (WGS) entry which is preliminary data.</text>
</comment>
<evidence type="ECO:0000313" key="1">
    <source>
        <dbReference type="EMBL" id="KAK8931363.1"/>
    </source>
</evidence>
<evidence type="ECO:0000313" key="3">
    <source>
        <dbReference type="Proteomes" id="UP001418222"/>
    </source>
</evidence>
<dbReference type="AlphaFoldDB" id="A0AAP0B7J5"/>
<dbReference type="EMBL" id="JBBWWQ010000014">
    <property type="protein sequence ID" value="KAK8931363.1"/>
    <property type="molecule type" value="Genomic_DNA"/>
</dbReference>